<name>A0A396I4Y9_MEDTR</name>
<dbReference type="GO" id="GO:0016705">
    <property type="term" value="F:oxidoreductase activity, acting on paired donors, with incorporation or reduction of molecular oxygen"/>
    <property type="evidence" value="ECO:0007669"/>
    <property type="project" value="InterPro"/>
</dbReference>
<evidence type="ECO:0000313" key="7">
    <source>
        <dbReference type="EMBL" id="RHN57917.1"/>
    </source>
</evidence>
<dbReference type="InterPro" id="IPR002401">
    <property type="entry name" value="Cyt_P450_E_grp-I"/>
</dbReference>
<dbReference type="Gene3D" id="1.10.630.10">
    <property type="entry name" value="Cytochrome P450"/>
    <property type="match status" value="1"/>
</dbReference>
<keyword evidence="2" id="KW-0349">Heme</keyword>
<keyword evidence="4" id="KW-0560">Oxidoreductase</keyword>
<evidence type="ECO:0000256" key="1">
    <source>
        <dbReference type="ARBA" id="ARBA00010617"/>
    </source>
</evidence>
<dbReference type="PANTHER" id="PTHR47955">
    <property type="entry name" value="CYTOCHROME P450 FAMILY 71 PROTEIN"/>
    <property type="match status" value="1"/>
</dbReference>
<feature type="transmembrane region" description="Helical" evidence="6">
    <location>
        <begin position="6"/>
        <end position="26"/>
    </location>
</feature>
<dbReference type="GO" id="GO:0020037">
    <property type="term" value="F:heme binding"/>
    <property type="evidence" value="ECO:0007669"/>
    <property type="project" value="InterPro"/>
</dbReference>
<dbReference type="InterPro" id="IPR036396">
    <property type="entry name" value="Cyt_P450_sf"/>
</dbReference>
<comment type="caution">
    <text evidence="7">The sequence shown here is derived from an EMBL/GenBank/DDBJ whole genome shotgun (WGS) entry which is preliminary data.</text>
</comment>
<dbReference type="Pfam" id="PF00067">
    <property type="entry name" value="p450"/>
    <property type="match status" value="1"/>
</dbReference>
<dbReference type="GO" id="GO:0005506">
    <property type="term" value="F:iron ion binding"/>
    <property type="evidence" value="ECO:0007669"/>
    <property type="project" value="InterPro"/>
</dbReference>
<protein>
    <submittedName>
        <fullName evidence="7">Putative cytochrome P450</fullName>
    </submittedName>
</protein>
<keyword evidence="5" id="KW-0408">Iron</keyword>
<dbReference type="InterPro" id="IPR001128">
    <property type="entry name" value="Cyt_P450"/>
</dbReference>
<keyword evidence="6" id="KW-0472">Membrane</keyword>
<comment type="similarity">
    <text evidence="1">Belongs to the cytochrome P450 family.</text>
</comment>
<reference evidence="8" key="1">
    <citation type="journal article" date="2018" name="Nat. Plants">
        <title>Whole-genome landscape of Medicago truncatula symbiotic genes.</title>
        <authorList>
            <person name="Pecrix Y."/>
            <person name="Staton S.E."/>
            <person name="Sallet E."/>
            <person name="Lelandais-Briere C."/>
            <person name="Moreau S."/>
            <person name="Carrere S."/>
            <person name="Blein T."/>
            <person name="Jardinaud M.F."/>
            <person name="Latrasse D."/>
            <person name="Zouine M."/>
            <person name="Zahm M."/>
            <person name="Kreplak J."/>
            <person name="Mayjonade B."/>
            <person name="Satge C."/>
            <person name="Perez M."/>
            <person name="Cauet S."/>
            <person name="Marande W."/>
            <person name="Chantry-Darmon C."/>
            <person name="Lopez-Roques C."/>
            <person name="Bouchez O."/>
            <person name="Berard A."/>
            <person name="Debelle F."/>
            <person name="Munos S."/>
            <person name="Bendahmane A."/>
            <person name="Berges H."/>
            <person name="Niebel A."/>
            <person name="Buitink J."/>
            <person name="Frugier F."/>
            <person name="Benhamed M."/>
            <person name="Crespi M."/>
            <person name="Gouzy J."/>
            <person name="Gamas P."/>
        </authorList>
    </citation>
    <scope>NUCLEOTIDE SEQUENCE [LARGE SCALE GENOMIC DNA]</scope>
    <source>
        <strain evidence="8">cv. Jemalong A17</strain>
    </source>
</reference>
<organism evidence="7 8">
    <name type="scientific">Medicago truncatula</name>
    <name type="common">Barrel medic</name>
    <name type="synonym">Medicago tribuloides</name>
    <dbReference type="NCBI Taxonomy" id="3880"/>
    <lineage>
        <taxon>Eukaryota</taxon>
        <taxon>Viridiplantae</taxon>
        <taxon>Streptophyta</taxon>
        <taxon>Embryophyta</taxon>
        <taxon>Tracheophyta</taxon>
        <taxon>Spermatophyta</taxon>
        <taxon>Magnoliopsida</taxon>
        <taxon>eudicotyledons</taxon>
        <taxon>Gunneridae</taxon>
        <taxon>Pentapetalae</taxon>
        <taxon>rosids</taxon>
        <taxon>fabids</taxon>
        <taxon>Fabales</taxon>
        <taxon>Fabaceae</taxon>
        <taxon>Papilionoideae</taxon>
        <taxon>50 kb inversion clade</taxon>
        <taxon>NPAAA clade</taxon>
        <taxon>Hologalegina</taxon>
        <taxon>IRL clade</taxon>
        <taxon>Trifolieae</taxon>
        <taxon>Medicago</taxon>
    </lineage>
</organism>
<dbReference type="GO" id="GO:0004497">
    <property type="term" value="F:monooxygenase activity"/>
    <property type="evidence" value="ECO:0007669"/>
    <property type="project" value="InterPro"/>
</dbReference>
<dbReference type="PRINTS" id="PR00463">
    <property type="entry name" value="EP450I"/>
</dbReference>
<dbReference type="Gramene" id="rna33508">
    <property type="protein sequence ID" value="RHN57917.1"/>
    <property type="gene ID" value="gene33508"/>
</dbReference>
<dbReference type="Proteomes" id="UP000265566">
    <property type="component" value="Chromosome 5"/>
</dbReference>
<keyword evidence="3" id="KW-0479">Metal-binding</keyword>
<evidence type="ECO:0000256" key="2">
    <source>
        <dbReference type="ARBA" id="ARBA00022617"/>
    </source>
</evidence>
<dbReference type="PANTHER" id="PTHR47955:SF8">
    <property type="entry name" value="CYTOCHROME P450 71D11-LIKE"/>
    <property type="match status" value="1"/>
</dbReference>
<accession>A0A396I4Y9</accession>
<proteinExistence type="inferred from homology"/>
<keyword evidence="6" id="KW-0812">Transmembrane</keyword>
<dbReference type="SUPFAM" id="SSF48264">
    <property type="entry name" value="Cytochrome P450"/>
    <property type="match status" value="1"/>
</dbReference>
<gene>
    <name evidence="7" type="ORF">MtrunA17_Chr5g0445541</name>
</gene>
<evidence type="ECO:0000256" key="4">
    <source>
        <dbReference type="ARBA" id="ARBA00023002"/>
    </source>
</evidence>
<evidence type="ECO:0000313" key="8">
    <source>
        <dbReference type="Proteomes" id="UP000265566"/>
    </source>
</evidence>
<evidence type="ECO:0000256" key="5">
    <source>
        <dbReference type="ARBA" id="ARBA00023004"/>
    </source>
</evidence>
<keyword evidence="6" id="KW-1133">Transmembrane helix</keyword>
<dbReference type="EMBL" id="PSQE01000005">
    <property type="protein sequence ID" value="RHN57917.1"/>
    <property type="molecule type" value="Genomic_DNA"/>
</dbReference>
<sequence>MELDNLYSNITFISSFLFIFLLLKIVKRWRCNYSTINLPPGPWTLPLTGNIHQIISSSLPHHCFKNLAKKYGPLMHLKLGEISCIIVSSPEMAKEILKTHDLTFCNRPNLLLSTMLKIFPSQNMENIGGNYERYVL</sequence>
<evidence type="ECO:0000256" key="6">
    <source>
        <dbReference type="SAM" id="Phobius"/>
    </source>
</evidence>
<evidence type="ECO:0000256" key="3">
    <source>
        <dbReference type="ARBA" id="ARBA00022723"/>
    </source>
</evidence>
<dbReference type="AlphaFoldDB" id="A0A396I4Y9"/>